<reference evidence="2 3" key="1">
    <citation type="submission" date="2019-01" db="EMBL/GenBank/DDBJ databases">
        <authorList>
            <consortium name="Pathogen Informatics"/>
        </authorList>
    </citation>
    <scope>NUCLEOTIDE SEQUENCE [LARGE SCALE GENOMIC DNA]</scope>
    <source>
        <strain evidence="2 3">NCTC10184</strain>
    </source>
</reference>
<dbReference type="KEGG" id="mcob:NCTC10184_00102"/>
<dbReference type="InterPro" id="IPR035437">
    <property type="entry name" value="SNase_OB-fold_sf"/>
</dbReference>
<accession>A0A449B9P0</accession>
<keyword evidence="2" id="KW-0255">Endonuclease</keyword>
<dbReference type="EMBL" id="LR215043">
    <property type="protein sequence ID" value="VEU77889.1"/>
    <property type="molecule type" value="Genomic_DNA"/>
</dbReference>
<dbReference type="Proteomes" id="UP000290876">
    <property type="component" value="Chromosome"/>
</dbReference>
<name>A0A449B9P0_9BACT</name>
<dbReference type="PROSITE" id="PS50830">
    <property type="entry name" value="TNASE_3"/>
    <property type="match status" value="1"/>
</dbReference>
<evidence type="ECO:0000313" key="2">
    <source>
        <dbReference type="EMBL" id="VEU77889.1"/>
    </source>
</evidence>
<dbReference type="Pfam" id="PF00565">
    <property type="entry name" value="SNase"/>
    <property type="match status" value="1"/>
</dbReference>
<dbReference type="EC" id="3.1.-.-" evidence="2"/>
<sequence length="176" mass="20702">MSCQTNFVPKQNEIFTISKVYSIYDGDTFKFVKNNQLHTVRVFGIDTPEMKQENKTLILARLFAQKARSKTVTFLSQSPLALQYYKKDKYNRLVCRVTNDFKQDLAMTLVSKGLARVSYVSNNKYDKNFYINDKSTLYYVETLLHAQENAQFLGRGFWNPKVDLRKIYDRYVITLK</sequence>
<proteinExistence type="predicted"/>
<feature type="domain" description="TNase-like" evidence="1">
    <location>
        <begin position="19"/>
        <end position="160"/>
    </location>
</feature>
<keyword evidence="2" id="KW-0540">Nuclease</keyword>
<dbReference type="GO" id="GO:0004519">
    <property type="term" value="F:endonuclease activity"/>
    <property type="evidence" value="ECO:0007669"/>
    <property type="project" value="UniProtKB-KW"/>
</dbReference>
<keyword evidence="3" id="KW-1185">Reference proteome</keyword>
<dbReference type="Gene3D" id="2.40.50.90">
    <property type="match status" value="1"/>
</dbReference>
<dbReference type="AlphaFoldDB" id="A0A449B9P0"/>
<dbReference type="GO" id="GO:0016787">
    <property type="term" value="F:hydrolase activity"/>
    <property type="evidence" value="ECO:0007669"/>
    <property type="project" value="UniProtKB-KW"/>
</dbReference>
<dbReference type="SMART" id="SM00318">
    <property type="entry name" value="SNc"/>
    <property type="match status" value="1"/>
</dbReference>
<keyword evidence="2" id="KW-0378">Hydrolase</keyword>
<dbReference type="SUPFAM" id="SSF50199">
    <property type="entry name" value="Staphylococcal nuclease"/>
    <property type="match status" value="1"/>
</dbReference>
<dbReference type="InterPro" id="IPR016071">
    <property type="entry name" value="Staphylococal_nuclease_OB-fold"/>
</dbReference>
<dbReference type="RefSeq" id="WP_165001858.1">
    <property type="nucleotide sequence ID" value="NZ_LR215043.1"/>
</dbReference>
<gene>
    <name evidence="2" type="primary">yncB</name>
    <name evidence="2" type="ORF">NCTC10184_00102</name>
</gene>
<protein>
    <submittedName>
        <fullName evidence="2">Endonuclease yncB</fullName>
        <ecNumber evidence="2">3.1.-.-</ecNumber>
    </submittedName>
</protein>
<organism evidence="2 3">
    <name type="scientific">Mycoplasmopsis columbinasalis</name>
    <dbReference type="NCBI Taxonomy" id="114880"/>
    <lineage>
        <taxon>Bacteria</taxon>
        <taxon>Bacillati</taxon>
        <taxon>Mycoplasmatota</taxon>
        <taxon>Mycoplasmoidales</taxon>
        <taxon>Metamycoplasmataceae</taxon>
        <taxon>Mycoplasmopsis</taxon>
    </lineage>
</organism>
<evidence type="ECO:0000313" key="3">
    <source>
        <dbReference type="Proteomes" id="UP000290876"/>
    </source>
</evidence>
<evidence type="ECO:0000259" key="1">
    <source>
        <dbReference type="PROSITE" id="PS50830"/>
    </source>
</evidence>